<feature type="chain" id="PRO_5047279480" evidence="1">
    <location>
        <begin position="23"/>
        <end position="230"/>
    </location>
</feature>
<dbReference type="RefSeq" id="WP_207153602.1">
    <property type="nucleotide sequence ID" value="NZ_AP024484.1"/>
</dbReference>
<dbReference type="InterPro" id="IPR011871">
    <property type="entry name" value="Fib_succ_major"/>
</dbReference>
<evidence type="ECO:0000313" key="3">
    <source>
        <dbReference type="EMBL" id="BCS86004.1"/>
    </source>
</evidence>
<reference evidence="3 4" key="1">
    <citation type="journal article" date="2022" name="Int. J. Syst. Evol. Microbiol.">
        <title>Prevotella herbatica sp. nov., a plant polysaccharide-decomposing anaerobic bacterium isolated from a methanogenic reactor.</title>
        <authorList>
            <person name="Uek A."/>
            <person name="Tonouchi A."/>
            <person name="Kaku N."/>
            <person name="Ueki K."/>
        </authorList>
    </citation>
    <scope>NUCLEOTIDE SEQUENCE [LARGE SCALE GENOMIC DNA]</scope>
    <source>
        <strain evidence="3 4">WR041</strain>
    </source>
</reference>
<sequence>MKLDKITLLIIITLLCITSCSSDDNDTIPTILPNYTGKFTDSRDGKEYNYVRIGNLEWTTDNAKYDTNDDYTRSIYTTQQILGDDNSINDSLTVAKYGYLYSYEGAKLAVPEGWRLPTDEDWKKLEISLNMSENEANSDGWRGSYQATLMSEKDGTQLNLKYGGFMDGNSTTIASKFYYIEAFGYYWTDTYDKNTSTAYFRKIVYNSGKVYRHQSPINNMMSVRFVRDAK</sequence>
<dbReference type="Proteomes" id="UP001319045">
    <property type="component" value="Chromosome"/>
</dbReference>
<protein>
    <submittedName>
        <fullName evidence="3">Fibrobacter succinogenes major paralogous domain-containing protein</fullName>
    </submittedName>
</protein>
<keyword evidence="1" id="KW-0732">Signal</keyword>
<feature type="signal peptide" evidence="1">
    <location>
        <begin position="1"/>
        <end position="22"/>
    </location>
</feature>
<name>A0ABN6EJI9_9BACT</name>
<evidence type="ECO:0000313" key="4">
    <source>
        <dbReference type="Proteomes" id="UP001319045"/>
    </source>
</evidence>
<keyword evidence="4" id="KW-1185">Reference proteome</keyword>
<organism evidence="3 4">
    <name type="scientific">Prevotella herbatica</name>
    <dbReference type="NCBI Taxonomy" id="2801997"/>
    <lineage>
        <taxon>Bacteria</taxon>
        <taxon>Pseudomonadati</taxon>
        <taxon>Bacteroidota</taxon>
        <taxon>Bacteroidia</taxon>
        <taxon>Bacteroidales</taxon>
        <taxon>Prevotellaceae</taxon>
        <taxon>Prevotella</taxon>
    </lineage>
</organism>
<feature type="domain" description="Fibrobacter succinogenes major paralogous" evidence="2">
    <location>
        <begin position="51"/>
        <end position="227"/>
    </location>
</feature>
<dbReference type="EMBL" id="AP024484">
    <property type="protein sequence ID" value="BCS86004.1"/>
    <property type="molecule type" value="Genomic_DNA"/>
</dbReference>
<gene>
    <name evidence="3" type="ORF">prwr041_18970</name>
</gene>
<dbReference type="NCBIfam" id="TIGR02145">
    <property type="entry name" value="Fib_succ_major"/>
    <property type="match status" value="1"/>
</dbReference>
<dbReference type="Pfam" id="PF09603">
    <property type="entry name" value="Fib_succ_major"/>
    <property type="match status" value="1"/>
</dbReference>
<evidence type="ECO:0000259" key="2">
    <source>
        <dbReference type="Pfam" id="PF09603"/>
    </source>
</evidence>
<proteinExistence type="predicted"/>
<evidence type="ECO:0000256" key="1">
    <source>
        <dbReference type="SAM" id="SignalP"/>
    </source>
</evidence>
<accession>A0ABN6EJI9</accession>